<proteinExistence type="predicted"/>
<organism evidence="2">
    <name type="scientific">marine metagenome</name>
    <dbReference type="NCBI Taxonomy" id="408172"/>
    <lineage>
        <taxon>unclassified sequences</taxon>
        <taxon>metagenomes</taxon>
        <taxon>ecological metagenomes</taxon>
    </lineage>
</organism>
<name>A0A381PLC3_9ZZZZ</name>
<keyword evidence="1" id="KW-1133">Transmembrane helix</keyword>
<evidence type="ECO:0000313" key="2">
    <source>
        <dbReference type="EMBL" id="SUZ67394.1"/>
    </source>
</evidence>
<feature type="transmembrane region" description="Helical" evidence="1">
    <location>
        <begin position="12"/>
        <end position="31"/>
    </location>
</feature>
<gene>
    <name evidence="2" type="ORF">METZ01_LOCUS20248</name>
</gene>
<accession>A0A381PLC3</accession>
<keyword evidence="1" id="KW-0472">Membrane</keyword>
<sequence>MDIEKKQLGWYLIFGGLAIIAITFVTKILAFLSQHPILFLAFIAIGAGIYILMYDSK</sequence>
<dbReference type="EMBL" id="UINC01001010">
    <property type="protein sequence ID" value="SUZ67394.1"/>
    <property type="molecule type" value="Genomic_DNA"/>
</dbReference>
<reference evidence="2" key="1">
    <citation type="submission" date="2018-05" db="EMBL/GenBank/DDBJ databases">
        <authorList>
            <person name="Lanie J.A."/>
            <person name="Ng W.-L."/>
            <person name="Kazmierczak K.M."/>
            <person name="Andrzejewski T.M."/>
            <person name="Davidsen T.M."/>
            <person name="Wayne K.J."/>
            <person name="Tettelin H."/>
            <person name="Glass J.I."/>
            <person name="Rusch D."/>
            <person name="Podicherti R."/>
            <person name="Tsui H.-C.T."/>
            <person name="Winkler M.E."/>
        </authorList>
    </citation>
    <scope>NUCLEOTIDE SEQUENCE</scope>
</reference>
<keyword evidence="1" id="KW-0812">Transmembrane</keyword>
<evidence type="ECO:0000256" key="1">
    <source>
        <dbReference type="SAM" id="Phobius"/>
    </source>
</evidence>
<protein>
    <submittedName>
        <fullName evidence="2">Uncharacterized protein</fullName>
    </submittedName>
</protein>
<feature type="transmembrane region" description="Helical" evidence="1">
    <location>
        <begin position="37"/>
        <end position="54"/>
    </location>
</feature>
<dbReference type="AlphaFoldDB" id="A0A381PLC3"/>